<protein>
    <submittedName>
        <fullName evidence="2">Uncharacterized protein</fullName>
    </submittedName>
</protein>
<evidence type="ECO:0000256" key="1">
    <source>
        <dbReference type="SAM" id="Phobius"/>
    </source>
</evidence>
<evidence type="ECO:0000313" key="3">
    <source>
        <dbReference type="Proteomes" id="UP000550707"/>
    </source>
</evidence>
<comment type="caution">
    <text evidence="2">The sequence shown here is derived from an EMBL/GenBank/DDBJ whole genome shotgun (WGS) entry which is preliminary data.</text>
</comment>
<proteinExistence type="predicted"/>
<dbReference type="Proteomes" id="UP000550707">
    <property type="component" value="Unassembled WGS sequence"/>
</dbReference>
<dbReference type="InParanoid" id="A0A7J8J018"/>
<keyword evidence="1" id="KW-1133">Transmembrane helix</keyword>
<dbReference type="AlphaFoldDB" id="A0A7J8J018"/>
<dbReference type="EMBL" id="JACASF010000003">
    <property type="protein sequence ID" value="KAF6489861.1"/>
    <property type="molecule type" value="Genomic_DNA"/>
</dbReference>
<keyword evidence="1" id="KW-0472">Membrane</keyword>
<keyword evidence="1" id="KW-0812">Transmembrane</keyword>
<gene>
    <name evidence="2" type="ORF">HJG59_010263</name>
</gene>
<organism evidence="2 3">
    <name type="scientific">Molossus molossus</name>
    <name type="common">Pallas' mastiff bat</name>
    <name type="synonym">Vespertilio molossus</name>
    <dbReference type="NCBI Taxonomy" id="27622"/>
    <lineage>
        <taxon>Eukaryota</taxon>
        <taxon>Metazoa</taxon>
        <taxon>Chordata</taxon>
        <taxon>Craniata</taxon>
        <taxon>Vertebrata</taxon>
        <taxon>Euteleostomi</taxon>
        <taxon>Mammalia</taxon>
        <taxon>Eutheria</taxon>
        <taxon>Laurasiatheria</taxon>
        <taxon>Chiroptera</taxon>
        <taxon>Yangochiroptera</taxon>
        <taxon>Molossidae</taxon>
        <taxon>Molossus</taxon>
    </lineage>
</organism>
<keyword evidence="3" id="KW-1185">Reference proteome</keyword>
<evidence type="ECO:0000313" key="2">
    <source>
        <dbReference type="EMBL" id="KAF6489861.1"/>
    </source>
</evidence>
<accession>A0A7J8J018</accession>
<name>A0A7J8J018_MOLMO</name>
<sequence>MVFKSHMAMENVSKKKKNLKQSYNHSLCLILPVIFITHGSIGSILFFFFLSSPEDIFPYFVQIEWEGERGRRERERNIDVKGHIEWLPPTRPTRAGDKLQPKYVSLVGTEPGSLRTAGRRSNR</sequence>
<reference evidence="2 3" key="1">
    <citation type="journal article" date="2020" name="Nature">
        <title>Six reference-quality genomes reveal evolution of bat adaptations.</title>
        <authorList>
            <person name="Jebb D."/>
            <person name="Huang Z."/>
            <person name="Pippel M."/>
            <person name="Hughes G.M."/>
            <person name="Lavrichenko K."/>
            <person name="Devanna P."/>
            <person name="Winkler S."/>
            <person name="Jermiin L.S."/>
            <person name="Skirmuntt E.C."/>
            <person name="Katzourakis A."/>
            <person name="Burkitt-Gray L."/>
            <person name="Ray D.A."/>
            <person name="Sullivan K.A.M."/>
            <person name="Roscito J.G."/>
            <person name="Kirilenko B.M."/>
            <person name="Davalos L.M."/>
            <person name="Corthals A.P."/>
            <person name="Power M.L."/>
            <person name="Jones G."/>
            <person name="Ransome R.D."/>
            <person name="Dechmann D.K.N."/>
            <person name="Locatelli A.G."/>
            <person name="Puechmaille S.J."/>
            <person name="Fedrigo O."/>
            <person name="Jarvis E.D."/>
            <person name="Hiller M."/>
            <person name="Vernes S.C."/>
            <person name="Myers E.W."/>
            <person name="Teeling E.C."/>
        </authorList>
    </citation>
    <scope>NUCLEOTIDE SEQUENCE [LARGE SCALE GENOMIC DNA]</scope>
    <source>
        <strain evidence="2">MMolMol1</strain>
        <tissue evidence="2">Muscle</tissue>
    </source>
</reference>
<feature type="transmembrane region" description="Helical" evidence="1">
    <location>
        <begin position="27"/>
        <end position="50"/>
    </location>
</feature>